<dbReference type="Proteomes" id="UP000642673">
    <property type="component" value="Unassembled WGS sequence"/>
</dbReference>
<keyword evidence="1" id="KW-0812">Transmembrane</keyword>
<name>A0ABQ3F3X8_9ACTN</name>
<organism evidence="2 3">
    <name type="scientific">Streptomyces cirratus</name>
    <dbReference type="NCBI Taxonomy" id="68187"/>
    <lineage>
        <taxon>Bacteria</taxon>
        <taxon>Bacillati</taxon>
        <taxon>Actinomycetota</taxon>
        <taxon>Actinomycetes</taxon>
        <taxon>Kitasatosporales</taxon>
        <taxon>Streptomycetaceae</taxon>
        <taxon>Streptomyces</taxon>
    </lineage>
</organism>
<keyword evidence="1" id="KW-1133">Transmembrane helix</keyword>
<comment type="caution">
    <text evidence="2">The sequence shown here is derived from an EMBL/GenBank/DDBJ whole genome shotgun (WGS) entry which is preliminary data.</text>
</comment>
<evidence type="ECO:0008006" key="4">
    <source>
        <dbReference type="Google" id="ProtNLM"/>
    </source>
</evidence>
<keyword evidence="1" id="KW-0472">Membrane</keyword>
<accession>A0ABQ3F3X8</accession>
<dbReference type="RefSeq" id="WP_190187227.1">
    <property type="nucleotide sequence ID" value="NZ_BMVP01000017.1"/>
</dbReference>
<keyword evidence="3" id="KW-1185">Reference proteome</keyword>
<evidence type="ECO:0000313" key="2">
    <source>
        <dbReference type="EMBL" id="GHB80101.1"/>
    </source>
</evidence>
<dbReference type="EMBL" id="BMVP01000017">
    <property type="protein sequence ID" value="GHB80101.1"/>
    <property type="molecule type" value="Genomic_DNA"/>
</dbReference>
<evidence type="ECO:0000256" key="1">
    <source>
        <dbReference type="SAM" id="Phobius"/>
    </source>
</evidence>
<proteinExistence type="predicted"/>
<evidence type="ECO:0000313" key="3">
    <source>
        <dbReference type="Proteomes" id="UP000642673"/>
    </source>
</evidence>
<protein>
    <recommendedName>
        <fullName evidence="4">Secreted protein</fullName>
    </recommendedName>
</protein>
<feature type="transmembrane region" description="Helical" evidence="1">
    <location>
        <begin position="20"/>
        <end position="41"/>
    </location>
</feature>
<gene>
    <name evidence="2" type="ORF">GCM10010347_58420</name>
</gene>
<reference evidence="3" key="1">
    <citation type="journal article" date="2019" name="Int. J. Syst. Evol. Microbiol.">
        <title>The Global Catalogue of Microorganisms (GCM) 10K type strain sequencing project: providing services to taxonomists for standard genome sequencing and annotation.</title>
        <authorList>
            <consortium name="The Broad Institute Genomics Platform"/>
            <consortium name="The Broad Institute Genome Sequencing Center for Infectious Disease"/>
            <person name="Wu L."/>
            <person name="Ma J."/>
        </authorList>
    </citation>
    <scope>NUCLEOTIDE SEQUENCE [LARGE SCALE GENOMIC DNA]</scope>
    <source>
        <strain evidence="3">JCM 4738</strain>
    </source>
</reference>
<sequence length="265" mass="28440">MSEQKTAEAPSKDRRGLRAAVRWGAALLAFAVAGTGTAYGLTRLDRTDVPGLSTLGDGRWDYPVLAKPTLPAGAPLPAAPDNEDGRHYAPLRSLLLPAPAGSRPDTTVKADKDGAVSVDAFLEEYTPRDRDTLRPVLEYEGLIQIVVRAWTMPDGTRSRVYLLRFASSAAVGTFTGCSVNSSLKDAETLVPDLEWGKGERDEETVAPRNVNISAYEEGRPYAGEQTRLGCLQAGDVQSVIVQSRKGASPLMPLHQALVLQSQLLG</sequence>